<dbReference type="PANTHER" id="PTHR12901">
    <property type="entry name" value="SPERM PROTEIN HOMOLOG"/>
    <property type="match status" value="1"/>
</dbReference>
<dbReference type="SUPFAM" id="SSF55961">
    <property type="entry name" value="Bet v1-like"/>
    <property type="match status" value="1"/>
</dbReference>
<dbReference type="Gene3D" id="3.30.530.20">
    <property type="match status" value="1"/>
</dbReference>
<name>A0ABV2HI00_9HYPH</name>
<dbReference type="InterPro" id="IPR044996">
    <property type="entry name" value="COQ10-like"/>
</dbReference>
<reference evidence="3 4" key="1">
    <citation type="submission" date="2024-06" db="EMBL/GenBank/DDBJ databases">
        <title>Genomic Encyclopedia of Type Strains, Phase IV (KMG-IV): sequencing the most valuable type-strain genomes for metagenomic binning, comparative biology and taxonomic classification.</title>
        <authorList>
            <person name="Goeker M."/>
        </authorList>
    </citation>
    <scope>NUCLEOTIDE SEQUENCE [LARGE SCALE GENOMIC DNA]</scope>
    <source>
        <strain evidence="3 4">DSM 23649</strain>
    </source>
</reference>
<evidence type="ECO:0000313" key="4">
    <source>
        <dbReference type="Proteomes" id="UP001549086"/>
    </source>
</evidence>
<feature type="domain" description="Coenzyme Q-binding protein COQ10 START" evidence="2">
    <location>
        <begin position="10"/>
        <end position="144"/>
    </location>
</feature>
<gene>
    <name evidence="3" type="ORF">ABID23_001122</name>
</gene>
<dbReference type="Proteomes" id="UP001549086">
    <property type="component" value="Unassembled WGS sequence"/>
</dbReference>
<sequence length="153" mass="17927">MPTFTTHRQVAHSASEMFDLVSDIECYPEFLPMCEALIVRSRKECKDKILLIADMTVGYKLIQETFTTQVFLQPKKNLIEVQYIDGPFKYLENRWAFYDLEKAKACKACNVEFFIDYEFKNKMLGLVMGSMFDIAFHKFTDAFEERAHQIYGA</sequence>
<dbReference type="Pfam" id="PF03364">
    <property type="entry name" value="Polyketide_cyc"/>
    <property type="match status" value="1"/>
</dbReference>
<keyword evidence="4" id="KW-1185">Reference proteome</keyword>
<dbReference type="CDD" id="cd07813">
    <property type="entry name" value="COQ10p_like"/>
    <property type="match status" value="1"/>
</dbReference>
<dbReference type="InterPro" id="IPR005031">
    <property type="entry name" value="COQ10_START"/>
</dbReference>
<organism evidence="3 4">
    <name type="scientific">Bartonella silvatica</name>
    <dbReference type="NCBI Taxonomy" id="357760"/>
    <lineage>
        <taxon>Bacteria</taxon>
        <taxon>Pseudomonadati</taxon>
        <taxon>Pseudomonadota</taxon>
        <taxon>Alphaproteobacteria</taxon>
        <taxon>Hyphomicrobiales</taxon>
        <taxon>Bartonellaceae</taxon>
        <taxon>Bartonella</taxon>
    </lineage>
</organism>
<evidence type="ECO:0000256" key="1">
    <source>
        <dbReference type="ARBA" id="ARBA00008918"/>
    </source>
</evidence>
<protein>
    <submittedName>
        <fullName evidence="3">Coenzyme Q-binding protein COQ10</fullName>
    </submittedName>
</protein>
<proteinExistence type="inferred from homology"/>
<comment type="similarity">
    <text evidence="1">Belongs to the ribosome association toxin RatA family.</text>
</comment>
<dbReference type="PANTHER" id="PTHR12901:SF10">
    <property type="entry name" value="COENZYME Q-BINDING PROTEIN COQ10, MITOCHONDRIAL"/>
    <property type="match status" value="1"/>
</dbReference>
<dbReference type="RefSeq" id="WP_354190049.1">
    <property type="nucleotide sequence ID" value="NZ_JBEPLI010000011.1"/>
</dbReference>
<accession>A0ABV2HI00</accession>
<evidence type="ECO:0000313" key="3">
    <source>
        <dbReference type="EMBL" id="MET3590027.1"/>
    </source>
</evidence>
<evidence type="ECO:0000259" key="2">
    <source>
        <dbReference type="Pfam" id="PF03364"/>
    </source>
</evidence>
<dbReference type="EMBL" id="JBEPLI010000011">
    <property type="protein sequence ID" value="MET3590027.1"/>
    <property type="molecule type" value="Genomic_DNA"/>
</dbReference>
<dbReference type="InterPro" id="IPR023393">
    <property type="entry name" value="START-like_dom_sf"/>
</dbReference>
<comment type="caution">
    <text evidence="3">The sequence shown here is derived from an EMBL/GenBank/DDBJ whole genome shotgun (WGS) entry which is preliminary data.</text>
</comment>